<organism evidence="1 2">
    <name type="scientific">Goodea atripinnis</name>
    <dbReference type="NCBI Taxonomy" id="208336"/>
    <lineage>
        <taxon>Eukaryota</taxon>
        <taxon>Metazoa</taxon>
        <taxon>Chordata</taxon>
        <taxon>Craniata</taxon>
        <taxon>Vertebrata</taxon>
        <taxon>Euteleostomi</taxon>
        <taxon>Actinopterygii</taxon>
        <taxon>Neopterygii</taxon>
        <taxon>Teleostei</taxon>
        <taxon>Neoteleostei</taxon>
        <taxon>Acanthomorphata</taxon>
        <taxon>Ovalentaria</taxon>
        <taxon>Atherinomorphae</taxon>
        <taxon>Cyprinodontiformes</taxon>
        <taxon>Goodeidae</taxon>
        <taxon>Goodea</taxon>
    </lineage>
</organism>
<evidence type="ECO:0000313" key="1">
    <source>
        <dbReference type="EMBL" id="MEQ2184294.1"/>
    </source>
</evidence>
<proteinExistence type="predicted"/>
<gene>
    <name evidence="1" type="ORF">GOODEAATRI_006359</name>
</gene>
<sequence>MRNTWPSPRSAIWEYWTSLIACLFWIQYSCGMPHVIRIGAAQGNIVVLCDLHALCLGCSIFYGQHVESPAIFSHTLPPGNLTF</sequence>
<reference evidence="1 2" key="1">
    <citation type="submission" date="2021-06" db="EMBL/GenBank/DDBJ databases">
        <authorList>
            <person name="Palmer J.M."/>
        </authorList>
    </citation>
    <scope>NUCLEOTIDE SEQUENCE [LARGE SCALE GENOMIC DNA]</scope>
    <source>
        <strain evidence="1 2">GA_2019</strain>
        <tissue evidence="1">Muscle</tissue>
    </source>
</reference>
<evidence type="ECO:0000313" key="2">
    <source>
        <dbReference type="Proteomes" id="UP001476798"/>
    </source>
</evidence>
<name>A0ABV0PLE8_9TELE</name>
<protein>
    <recommendedName>
        <fullName evidence="3">Secreted protein</fullName>
    </recommendedName>
</protein>
<keyword evidence="2" id="KW-1185">Reference proteome</keyword>
<evidence type="ECO:0008006" key="3">
    <source>
        <dbReference type="Google" id="ProtNLM"/>
    </source>
</evidence>
<comment type="caution">
    <text evidence="1">The sequence shown here is derived from an EMBL/GenBank/DDBJ whole genome shotgun (WGS) entry which is preliminary data.</text>
</comment>
<dbReference type="Proteomes" id="UP001476798">
    <property type="component" value="Unassembled WGS sequence"/>
</dbReference>
<accession>A0ABV0PLE8</accession>
<dbReference type="EMBL" id="JAHRIO010080266">
    <property type="protein sequence ID" value="MEQ2184294.1"/>
    <property type="molecule type" value="Genomic_DNA"/>
</dbReference>